<evidence type="ECO:0000313" key="3">
    <source>
        <dbReference type="EMBL" id="KAB4238670.1"/>
    </source>
</evidence>
<evidence type="ECO:0000313" key="4">
    <source>
        <dbReference type="Proteomes" id="UP000431575"/>
    </source>
</evidence>
<dbReference type="Pfam" id="PF00534">
    <property type="entry name" value="Glycos_transf_1"/>
    <property type="match status" value="1"/>
</dbReference>
<protein>
    <submittedName>
        <fullName evidence="3">Glycosyltransferase</fullName>
    </submittedName>
</protein>
<dbReference type="PANTHER" id="PTHR46401">
    <property type="entry name" value="GLYCOSYLTRANSFERASE WBBK-RELATED"/>
    <property type="match status" value="1"/>
</dbReference>
<dbReference type="InterPro" id="IPR001296">
    <property type="entry name" value="Glyco_trans_1"/>
</dbReference>
<gene>
    <name evidence="3" type="ORF">GAP41_17915</name>
</gene>
<dbReference type="Proteomes" id="UP000431575">
    <property type="component" value="Unassembled WGS sequence"/>
</dbReference>
<dbReference type="EMBL" id="WCTM01000013">
    <property type="protein sequence ID" value="KAB4238670.1"/>
    <property type="molecule type" value="Genomic_DNA"/>
</dbReference>
<keyword evidence="1 3" id="KW-0808">Transferase</keyword>
<sequence>MNNIVFWAHSYCRSTLKFYSELAKNLGKNCYIYTWIKDLDLRTSTGFSNAEFKDLKVVHIGDDYELAKETLMKHLNDYNIFCAYQACPIYQHLIRILIKRKSRYGIISEAPCNMHDYPKRIINSVYQRIYLPFKLKDIIENADFIMNASGYYETELHNLGWKDTQIISCGYYPPRLPGSKLVERNEKHWSDFTILLSGLHQWHRSPWILLEALSVLKGKGIMPKCYITQSGPYIEKAKKYATKHQLSNVDFLGFVEMPKLIQLYETCSVYVGCGNYEPWGMRLNDCLLCGTPLIVNRGMGGVKLVDQYDCGLSFNRNDCSSLAEAIESLMTDKSAYLKIARKAVVAANAILPENAAKEYADRITDHIV</sequence>
<organism evidence="3 4">
    <name type="scientific">Bacteroides uniformis</name>
    <dbReference type="NCBI Taxonomy" id="820"/>
    <lineage>
        <taxon>Bacteria</taxon>
        <taxon>Pseudomonadati</taxon>
        <taxon>Bacteroidota</taxon>
        <taxon>Bacteroidia</taxon>
        <taxon>Bacteroidales</taxon>
        <taxon>Bacteroidaceae</taxon>
        <taxon>Bacteroides</taxon>
    </lineage>
</organism>
<reference evidence="3 4" key="1">
    <citation type="journal article" date="2019" name="Nat. Med.">
        <title>A library of human gut bacterial isolates paired with longitudinal multiomics data enables mechanistic microbiome research.</title>
        <authorList>
            <person name="Poyet M."/>
            <person name="Groussin M."/>
            <person name="Gibbons S.M."/>
            <person name="Avila-Pacheco J."/>
            <person name="Jiang X."/>
            <person name="Kearney S.M."/>
            <person name="Perrotta A.R."/>
            <person name="Berdy B."/>
            <person name="Zhao S."/>
            <person name="Lieberman T.D."/>
            <person name="Swanson P.K."/>
            <person name="Smith M."/>
            <person name="Roesemann S."/>
            <person name="Alexander J.E."/>
            <person name="Rich S.A."/>
            <person name="Livny J."/>
            <person name="Vlamakis H."/>
            <person name="Clish C."/>
            <person name="Bullock K."/>
            <person name="Deik A."/>
            <person name="Scott J."/>
            <person name="Pierce K.A."/>
            <person name="Xavier R.J."/>
            <person name="Alm E.J."/>
        </authorList>
    </citation>
    <scope>NUCLEOTIDE SEQUENCE [LARGE SCALE GENOMIC DNA]</scope>
    <source>
        <strain evidence="3 4">BIOML-A6</strain>
    </source>
</reference>
<dbReference type="PANTHER" id="PTHR46401:SF2">
    <property type="entry name" value="GLYCOSYLTRANSFERASE WBBK-RELATED"/>
    <property type="match status" value="1"/>
</dbReference>
<evidence type="ECO:0000256" key="1">
    <source>
        <dbReference type="ARBA" id="ARBA00022679"/>
    </source>
</evidence>
<dbReference type="Gene3D" id="3.40.50.2000">
    <property type="entry name" value="Glycogen Phosphorylase B"/>
    <property type="match status" value="2"/>
</dbReference>
<name>A0A4V1YHL7_BACUN</name>
<accession>A0A4V1YHL7</accession>
<dbReference type="GO" id="GO:0016757">
    <property type="term" value="F:glycosyltransferase activity"/>
    <property type="evidence" value="ECO:0007669"/>
    <property type="project" value="InterPro"/>
</dbReference>
<feature type="domain" description="Glycosyl transferase family 1" evidence="2">
    <location>
        <begin position="193"/>
        <end position="342"/>
    </location>
</feature>
<proteinExistence type="predicted"/>
<evidence type="ECO:0000259" key="2">
    <source>
        <dbReference type="Pfam" id="PF00534"/>
    </source>
</evidence>
<comment type="caution">
    <text evidence="3">The sequence shown here is derived from an EMBL/GenBank/DDBJ whole genome shotgun (WGS) entry which is preliminary data.</text>
</comment>
<dbReference type="SUPFAM" id="SSF53756">
    <property type="entry name" value="UDP-Glycosyltransferase/glycogen phosphorylase"/>
    <property type="match status" value="1"/>
</dbReference>
<dbReference type="GO" id="GO:0009103">
    <property type="term" value="P:lipopolysaccharide biosynthetic process"/>
    <property type="evidence" value="ECO:0007669"/>
    <property type="project" value="TreeGrafter"/>
</dbReference>
<dbReference type="AlphaFoldDB" id="A0A4V1YHL7"/>